<keyword evidence="1" id="KW-0238">DNA-binding</keyword>
<organism evidence="3 4">
    <name type="scientific">Dendrobium thyrsiflorum</name>
    <name type="common">Pinecone-like raceme dendrobium</name>
    <name type="synonym">Orchid</name>
    <dbReference type="NCBI Taxonomy" id="117978"/>
    <lineage>
        <taxon>Eukaryota</taxon>
        <taxon>Viridiplantae</taxon>
        <taxon>Streptophyta</taxon>
        <taxon>Embryophyta</taxon>
        <taxon>Tracheophyta</taxon>
        <taxon>Spermatophyta</taxon>
        <taxon>Magnoliopsida</taxon>
        <taxon>Liliopsida</taxon>
        <taxon>Asparagales</taxon>
        <taxon>Orchidaceae</taxon>
        <taxon>Epidendroideae</taxon>
        <taxon>Malaxideae</taxon>
        <taxon>Dendrobiinae</taxon>
        <taxon>Dendrobium</taxon>
    </lineage>
</organism>
<dbReference type="AlphaFoldDB" id="A0ABD0VKD1"/>
<reference evidence="3 4" key="1">
    <citation type="journal article" date="2024" name="Plant Biotechnol. J.">
        <title>Dendrobium thyrsiflorum genome and its molecular insights into genes involved in important horticultural traits.</title>
        <authorList>
            <person name="Chen B."/>
            <person name="Wang J.Y."/>
            <person name="Zheng P.J."/>
            <person name="Li K.L."/>
            <person name="Liang Y.M."/>
            <person name="Chen X.F."/>
            <person name="Zhang C."/>
            <person name="Zhao X."/>
            <person name="He X."/>
            <person name="Zhang G.Q."/>
            <person name="Liu Z.J."/>
            <person name="Xu Q."/>
        </authorList>
    </citation>
    <scope>NUCLEOTIDE SEQUENCE [LARGE SCALE GENOMIC DNA]</scope>
    <source>
        <strain evidence="3">GZMU011</strain>
    </source>
</reference>
<evidence type="ECO:0000313" key="4">
    <source>
        <dbReference type="Proteomes" id="UP001552299"/>
    </source>
</evidence>
<keyword evidence="4" id="KW-1185">Reference proteome</keyword>
<keyword evidence="1" id="KW-0804">Transcription</keyword>
<dbReference type="EMBL" id="JANQDX010000004">
    <property type="protein sequence ID" value="KAL0925439.1"/>
    <property type="molecule type" value="Genomic_DNA"/>
</dbReference>
<dbReference type="GO" id="GO:0005634">
    <property type="term" value="C:nucleus"/>
    <property type="evidence" value="ECO:0007669"/>
    <property type="project" value="UniProtKB-SubCell"/>
</dbReference>
<sequence length="299" mass="33064">MIGFMLNCVALFGPFDINNANDGCLSILREVALVFSLRVGGVVVKYLELMESHGKGNAGQGFTPHVITISAGEDLVNKLVSMMQKGKRAVCVLAATGSILNPSFRQPASSSTHVTYENGYAGHPDYCPSGMRSQDPAGEYCHQHWDVPHGRILVFETLSQPETLTTKRVVDGRKVSMVTANTIALPREPIMSGKYDAEAFSSGGKLNRRQRRKRNAELRAQQLSVLVHPSNLPAQETEANIPTQNKFANLKWVRRNSSTGELKQSFWERRLEAPTLQTRGPERLSARVHQVLKTVKARV</sequence>
<comment type="caution">
    <text evidence="3">The sequence shown here is derived from an EMBL/GenBank/DDBJ whole genome shotgun (WGS) entry which is preliminary data.</text>
</comment>
<comment type="subcellular location">
    <subcellularLocation>
        <location evidence="1">Nucleus</location>
    </subcellularLocation>
</comment>
<keyword evidence="1" id="KW-0805">Transcription regulation</keyword>
<evidence type="ECO:0000256" key="1">
    <source>
        <dbReference type="RuleBase" id="RU367031"/>
    </source>
</evidence>
<dbReference type="CDD" id="cd11378">
    <property type="entry name" value="DUF296"/>
    <property type="match status" value="1"/>
</dbReference>
<dbReference type="Gene3D" id="3.30.1330.80">
    <property type="entry name" value="Hypothetical protein, similar to alpha- acetolactate decarboxylase, domain 2"/>
    <property type="match status" value="1"/>
</dbReference>
<proteinExistence type="predicted"/>
<dbReference type="Proteomes" id="UP001552299">
    <property type="component" value="Unassembled WGS sequence"/>
</dbReference>
<feature type="domain" description="PPC" evidence="2">
    <location>
        <begin position="63"/>
        <end position="108"/>
    </location>
</feature>
<keyword evidence="1" id="KW-0539">Nucleus</keyword>
<comment type="domain">
    <text evidence="1">The PPC domain mediates interactions between AHL proteins.</text>
</comment>
<dbReference type="SUPFAM" id="SSF117856">
    <property type="entry name" value="AF0104/ALDC/Ptd012-like"/>
    <property type="match status" value="1"/>
</dbReference>
<dbReference type="InterPro" id="IPR039605">
    <property type="entry name" value="AHL"/>
</dbReference>
<gene>
    <name evidence="3" type="ORF">M5K25_003768</name>
</gene>
<evidence type="ECO:0000313" key="3">
    <source>
        <dbReference type="EMBL" id="KAL0925439.1"/>
    </source>
</evidence>
<evidence type="ECO:0000259" key="2">
    <source>
        <dbReference type="Pfam" id="PF03479"/>
    </source>
</evidence>
<dbReference type="PANTHER" id="PTHR31500:SF68">
    <property type="entry name" value="AT-HOOK MOTIF NUCLEAR-LOCALIZED PROTEIN 14"/>
    <property type="match status" value="1"/>
</dbReference>
<accession>A0ABD0VKD1</accession>
<dbReference type="InterPro" id="IPR005175">
    <property type="entry name" value="PPC_dom"/>
</dbReference>
<dbReference type="Pfam" id="PF03479">
    <property type="entry name" value="PCC"/>
    <property type="match status" value="1"/>
</dbReference>
<protein>
    <recommendedName>
        <fullName evidence="1">AT-hook motif nuclear-localized protein</fullName>
    </recommendedName>
</protein>
<dbReference type="PANTHER" id="PTHR31500">
    <property type="entry name" value="AT-HOOK MOTIF NUCLEAR-LOCALIZED PROTEIN 9"/>
    <property type="match status" value="1"/>
</dbReference>
<comment type="function">
    <text evidence="1">Transcription factor that specifically binds AT-rich DNA sequences related to the nuclear matrix attachment regions (MARs).</text>
</comment>
<dbReference type="GO" id="GO:0003680">
    <property type="term" value="F:minor groove of adenine-thymine-rich DNA binding"/>
    <property type="evidence" value="ECO:0007669"/>
    <property type="project" value="UniProtKB-UniRule"/>
</dbReference>
<name>A0ABD0VKD1_DENTH</name>